<sequence>MKEASGRRSWPVLRALVAKNWTVKRRHPLVTLVEVLGPLLCILLIAAVKRSEVDLNIPAGWSTSDSNGSAPEFGSSWDLFSTTDFNSALNDGLGRTGITVPENPESGSGDAPTLPFSLPIEIWFHVDELGDFHGLFASLQQLTLTGQGLLYSKIYAIHNSLFDRVLFLDADNAPVRDPTFLFESPEPFSTSSETAMLWELLDTPFVDMFEQESGQVLIDRVRHSAALELVNFYAFHEPNYLRKLDIFYGDKDLFRFAPPASAGWVINGSFCGMTMADGYPDPVIWSHLLSFNSSVDLKNYTIEDYWAEGQLCFGHREVGYSGVFYLQDFANLSFAGIETGLRRFAKEAIDLRDDN</sequence>
<dbReference type="Pfam" id="PF11051">
    <property type="entry name" value="Mannosyl_trans3"/>
    <property type="match status" value="1"/>
</dbReference>
<keyword evidence="7 11" id="KW-1133">Transmembrane helix</keyword>
<proteinExistence type="inferred from homology"/>
<dbReference type="EMBL" id="JH159152">
    <property type="protein sequence ID" value="EGZ25364.1"/>
    <property type="molecule type" value="Genomic_DNA"/>
</dbReference>
<dbReference type="PANTHER" id="PTHR31646:SF1">
    <property type="entry name" value="ALPHA-1,2-MANNOSYLTRANSFERASE MNN2"/>
    <property type="match status" value="1"/>
</dbReference>
<evidence type="ECO:0000256" key="8">
    <source>
        <dbReference type="ARBA" id="ARBA00023034"/>
    </source>
</evidence>
<feature type="transmembrane region" description="Helical" evidence="11">
    <location>
        <begin position="29"/>
        <end position="48"/>
    </location>
</feature>
<evidence type="ECO:0000256" key="2">
    <source>
        <dbReference type="ARBA" id="ARBA00004606"/>
    </source>
</evidence>
<organism evidence="12 13">
    <name type="scientific">Phytophthora sojae (strain P6497)</name>
    <name type="common">Soybean stem and root rot agent</name>
    <name type="synonym">Phytophthora megasperma f. sp. glycines</name>
    <dbReference type="NCBI Taxonomy" id="1094619"/>
    <lineage>
        <taxon>Eukaryota</taxon>
        <taxon>Sar</taxon>
        <taxon>Stramenopiles</taxon>
        <taxon>Oomycota</taxon>
        <taxon>Peronosporomycetes</taxon>
        <taxon>Peronosporales</taxon>
        <taxon>Peronosporaceae</taxon>
        <taxon>Phytophthora</taxon>
    </lineage>
</organism>
<dbReference type="SUPFAM" id="SSF53448">
    <property type="entry name" value="Nucleotide-diphospho-sugar transferases"/>
    <property type="match status" value="1"/>
</dbReference>
<accession>G4YSD3</accession>
<keyword evidence="5 11" id="KW-0812">Transmembrane</keyword>
<evidence type="ECO:0000256" key="6">
    <source>
        <dbReference type="ARBA" id="ARBA00022968"/>
    </source>
</evidence>
<reference evidence="12 13" key="1">
    <citation type="journal article" date="2006" name="Science">
        <title>Phytophthora genome sequences uncover evolutionary origins and mechanisms of pathogenesis.</title>
        <authorList>
            <person name="Tyler B.M."/>
            <person name="Tripathy S."/>
            <person name="Zhang X."/>
            <person name="Dehal P."/>
            <person name="Jiang R.H."/>
            <person name="Aerts A."/>
            <person name="Arredondo F.D."/>
            <person name="Baxter L."/>
            <person name="Bensasson D."/>
            <person name="Beynon J.L."/>
            <person name="Chapman J."/>
            <person name="Damasceno C.M."/>
            <person name="Dorrance A.E."/>
            <person name="Dou D."/>
            <person name="Dickerman A.W."/>
            <person name="Dubchak I.L."/>
            <person name="Garbelotto M."/>
            <person name="Gijzen M."/>
            <person name="Gordon S.G."/>
            <person name="Govers F."/>
            <person name="Grunwald N.J."/>
            <person name="Huang W."/>
            <person name="Ivors K.L."/>
            <person name="Jones R.W."/>
            <person name="Kamoun S."/>
            <person name="Krampis K."/>
            <person name="Lamour K.H."/>
            <person name="Lee M.K."/>
            <person name="McDonald W.H."/>
            <person name="Medina M."/>
            <person name="Meijer H.J."/>
            <person name="Nordberg E.K."/>
            <person name="Maclean D.J."/>
            <person name="Ospina-Giraldo M.D."/>
            <person name="Morris P.F."/>
            <person name="Phuntumart V."/>
            <person name="Putnam N.H."/>
            <person name="Rash S."/>
            <person name="Rose J.K."/>
            <person name="Sakihama Y."/>
            <person name="Salamov A.A."/>
            <person name="Savidor A."/>
            <person name="Scheuring C.F."/>
            <person name="Smith B.M."/>
            <person name="Sobral B.W."/>
            <person name="Terry A."/>
            <person name="Torto-Alalibo T.A."/>
            <person name="Win J."/>
            <person name="Xu Z."/>
            <person name="Zhang H."/>
            <person name="Grigoriev I.V."/>
            <person name="Rokhsar D.S."/>
            <person name="Boore J.L."/>
        </authorList>
    </citation>
    <scope>NUCLEOTIDE SEQUENCE [LARGE SCALE GENOMIC DNA]</scope>
    <source>
        <strain evidence="12 13">P6497</strain>
    </source>
</reference>
<dbReference type="STRING" id="1094619.G4YSD3"/>
<evidence type="ECO:0000256" key="3">
    <source>
        <dbReference type="ARBA" id="ARBA00009105"/>
    </source>
</evidence>
<dbReference type="GO" id="GO:0046354">
    <property type="term" value="P:mannan biosynthetic process"/>
    <property type="evidence" value="ECO:0007669"/>
    <property type="project" value="TreeGrafter"/>
</dbReference>
<dbReference type="InterPro" id="IPR029044">
    <property type="entry name" value="Nucleotide-diphossugar_trans"/>
</dbReference>
<comment type="subcellular location">
    <subcellularLocation>
        <location evidence="10">Endomembrane system</location>
        <topology evidence="10">Single-pass membrane protein</topology>
    </subcellularLocation>
    <subcellularLocation>
        <location evidence="1">Golgi apparatus membrane</location>
    </subcellularLocation>
    <subcellularLocation>
        <location evidence="2">Membrane</location>
        <topology evidence="2">Single-pass type II membrane protein</topology>
    </subcellularLocation>
</comment>
<dbReference type="KEGG" id="psoj:PHYSODRAFT_326388"/>
<protein>
    <submittedName>
        <fullName evidence="12">Uncharacterized protein</fullName>
    </submittedName>
</protein>
<evidence type="ECO:0000313" key="12">
    <source>
        <dbReference type="EMBL" id="EGZ25364.1"/>
    </source>
</evidence>
<gene>
    <name evidence="12" type="ORF">PHYSODRAFT_326388</name>
</gene>
<dbReference type="PANTHER" id="PTHR31646">
    <property type="entry name" value="ALPHA-1,2-MANNOSYLTRANSFERASE MNN2"/>
    <property type="match status" value="1"/>
</dbReference>
<evidence type="ECO:0000256" key="4">
    <source>
        <dbReference type="ARBA" id="ARBA00022679"/>
    </source>
</evidence>
<comment type="similarity">
    <text evidence="3">Belongs to the MNN1/MNT family.</text>
</comment>
<evidence type="ECO:0000313" key="13">
    <source>
        <dbReference type="Proteomes" id="UP000002640"/>
    </source>
</evidence>
<evidence type="ECO:0000256" key="11">
    <source>
        <dbReference type="SAM" id="Phobius"/>
    </source>
</evidence>
<keyword evidence="9 11" id="KW-0472">Membrane</keyword>
<dbReference type="RefSeq" id="XP_009520652.1">
    <property type="nucleotide sequence ID" value="XM_009522357.1"/>
</dbReference>
<dbReference type="AlphaFoldDB" id="G4YSD3"/>
<evidence type="ECO:0000256" key="10">
    <source>
        <dbReference type="ARBA" id="ARBA00037847"/>
    </source>
</evidence>
<evidence type="ECO:0000256" key="7">
    <source>
        <dbReference type="ARBA" id="ARBA00022989"/>
    </source>
</evidence>
<keyword evidence="4" id="KW-0808">Transferase</keyword>
<keyword evidence="8" id="KW-0333">Golgi apparatus</keyword>
<dbReference type="GO" id="GO:0000139">
    <property type="term" value="C:Golgi membrane"/>
    <property type="evidence" value="ECO:0007669"/>
    <property type="project" value="UniProtKB-SubCell"/>
</dbReference>
<name>G4YSD3_PHYSP</name>
<dbReference type="Proteomes" id="UP000002640">
    <property type="component" value="Unassembled WGS sequence"/>
</dbReference>
<evidence type="ECO:0000256" key="9">
    <source>
        <dbReference type="ARBA" id="ARBA00023136"/>
    </source>
</evidence>
<dbReference type="GO" id="GO:0000026">
    <property type="term" value="F:alpha-1,2-mannosyltransferase activity"/>
    <property type="evidence" value="ECO:0007669"/>
    <property type="project" value="TreeGrafter"/>
</dbReference>
<dbReference type="InterPro" id="IPR022751">
    <property type="entry name" value="Alpha_mannosyltransferase"/>
</dbReference>
<dbReference type="GeneID" id="20645424"/>
<evidence type="ECO:0000256" key="5">
    <source>
        <dbReference type="ARBA" id="ARBA00022692"/>
    </source>
</evidence>
<dbReference type="InParanoid" id="G4YSD3"/>
<keyword evidence="6" id="KW-0735">Signal-anchor</keyword>
<evidence type="ECO:0000256" key="1">
    <source>
        <dbReference type="ARBA" id="ARBA00004394"/>
    </source>
</evidence>
<keyword evidence="13" id="KW-1185">Reference proteome</keyword>